<keyword evidence="2" id="KW-1185">Reference proteome</keyword>
<sequence>MCVYVYIYIIIYIYNYFKKTNPQQRGSESFHVGEHIKVPGGWCIQREGGSLVSLLIHLTLCIFPMKLLLSCILYSKLVKESKALALSSMSCSMSKLVNLERRQRNPNLQSIGQKYWGPRLGIGI</sequence>
<protein>
    <submittedName>
        <fullName evidence="1">Uncharacterized protein</fullName>
    </submittedName>
</protein>
<dbReference type="EMBL" id="JACAGB010000002">
    <property type="protein sequence ID" value="KAF6382676.1"/>
    <property type="molecule type" value="Genomic_DNA"/>
</dbReference>
<comment type="caution">
    <text evidence="1">The sequence shown here is derived from an EMBL/GenBank/DDBJ whole genome shotgun (WGS) entry which is preliminary data.</text>
</comment>
<gene>
    <name evidence="1" type="ORF">mPipKuh1_009020</name>
</gene>
<proteinExistence type="predicted"/>
<reference evidence="1 2" key="1">
    <citation type="journal article" date="2020" name="Nature">
        <title>Six reference-quality genomes reveal evolution of bat adaptations.</title>
        <authorList>
            <person name="Jebb D."/>
            <person name="Huang Z."/>
            <person name="Pippel M."/>
            <person name="Hughes G.M."/>
            <person name="Lavrichenko K."/>
            <person name="Devanna P."/>
            <person name="Winkler S."/>
            <person name="Jermiin L.S."/>
            <person name="Skirmuntt E.C."/>
            <person name="Katzourakis A."/>
            <person name="Burkitt-Gray L."/>
            <person name="Ray D.A."/>
            <person name="Sullivan K.A.M."/>
            <person name="Roscito J.G."/>
            <person name="Kirilenko B.M."/>
            <person name="Davalos L.M."/>
            <person name="Corthals A.P."/>
            <person name="Power M.L."/>
            <person name="Jones G."/>
            <person name="Ransome R.D."/>
            <person name="Dechmann D.K.N."/>
            <person name="Locatelli A.G."/>
            <person name="Puechmaille S.J."/>
            <person name="Fedrigo O."/>
            <person name="Jarvis E.D."/>
            <person name="Hiller M."/>
            <person name="Vernes S.C."/>
            <person name="Myers E.W."/>
            <person name="Teeling E.C."/>
        </authorList>
    </citation>
    <scope>NUCLEOTIDE SEQUENCE [LARGE SCALE GENOMIC DNA]</scope>
    <source>
        <strain evidence="1">MPipKuh1</strain>
        <tissue evidence="1">Flight muscle</tissue>
    </source>
</reference>
<name>A0A7J8A932_PIPKU</name>
<evidence type="ECO:0000313" key="1">
    <source>
        <dbReference type="EMBL" id="KAF6382676.1"/>
    </source>
</evidence>
<accession>A0A7J8A932</accession>
<organism evidence="1 2">
    <name type="scientific">Pipistrellus kuhlii</name>
    <name type="common">Kuhl's pipistrelle</name>
    <dbReference type="NCBI Taxonomy" id="59472"/>
    <lineage>
        <taxon>Eukaryota</taxon>
        <taxon>Metazoa</taxon>
        <taxon>Chordata</taxon>
        <taxon>Craniata</taxon>
        <taxon>Vertebrata</taxon>
        <taxon>Euteleostomi</taxon>
        <taxon>Mammalia</taxon>
        <taxon>Eutheria</taxon>
        <taxon>Laurasiatheria</taxon>
        <taxon>Chiroptera</taxon>
        <taxon>Yangochiroptera</taxon>
        <taxon>Vespertilionidae</taxon>
        <taxon>Pipistrellus</taxon>
    </lineage>
</organism>
<dbReference type="Proteomes" id="UP000558488">
    <property type="component" value="Unassembled WGS sequence"/>
</dbReference>
<dbReference type="AlphaFoldDB" id="A0A7J8A932"/>
<evidence type="ECO:0000313" key="2">
    <source>
        <dbReference type="Proteomes" id="UP000558488"/>
    </source>
</evidence>